<dbReference type="AlphaFoldDB" id="A0A8T0DNT2"/>
<dbReference type="Proteomes" id="UP000699462">
    <property type="component" value="Unassembled WGS sequence"/>
</dbReference>
<proteinExistence type="predicted"/>
<accession>A0A8T0DNT2</accession>
<keyword evidence="2" id="KW-1185">Reference proteome</keyword>
<gene>
    <name evidence="1" type="ORF">P879_07105</name>
</gene>
<organism evidence="1 2">
    <name type="scientific">Paragonimus westermani</name>
    <dbReference type="NCBI Taxonomy" id="34504"/>
    <lineage>
        <taxon>Eukaryota</taxon>
        <taxon>Metazoa</taxon>
        <taxon>Spiralia</taxon>
        <taxon>Lophotrochozoa</taxon>
        <taxon>Platyhelminthes</taxon>
        <taxon>Trematoda</taxon>
        <taxon>Digenea</taxon>
        <taxon>Plagiorchiida</taxon>
        <taxon>Troglotremata</taxon>
        <taxon>Troglotrematidae</taxon>
        <taxon>Paragonimus</taxon>
    </lineage>
</organism>
<evidence type="ECO:0000313" key="1">
    <source>
        <dbReference type="EMBL" id="KAF8569393.1"/>
    </source>
</evidence>
<dbReference type="SUPFAM" id="SSF49854">
    <property type="entry name" value="Spermadhesin, CUB domain"/>
    <property type="match status" value="1"/>
</dbReference>
<reference evidence="1 2" key="1">
    <citation type="submission" date="2019-07" db="EMBL/GenBank/DDBJ databases">
        <title>Annotation for the trematode Paragonimus westermani.</title>
        <authorList>
            <person name="Choi Y.-J."/>
        </authorList>
    </citation>
    <scope>NUCLEOTIDE SEQUENCE [LARGE SCALE GENOMIC DNA]</scope>
    <source>
        <strain evidence="1">180907_Pwestermani</strain>
    </source>
</reference>
<dbReference type="InterPro" id="IPR035914">
    <property type="entry name" value="Sperma_CUB_dom_sf"/>
</dbReference>
<name>A0A8T0DNT2_9TREM</name>
<dbReference type="OrthoDB" id="6022136at2759"/>
<protein>
    <recommendedName>
        <fullName evidence="3">CUB domain-containing protein</fullName>
    </recommendedName>
</protein>
<sequence length="104" mass="11545">MKERSDVFNNDPSAPQKLCIWHISVEANLKIALTVDEATAQENYGWFRVFDGDNCDAKVLSIQTADSPSLPARIMSTDNNLVIMTYGIQMKAYYNTGSDGSFST</sequence>
<dbReference type="EMBL" id="JTDF01001903">
    <property type="protein sequence ID" value="KAF8569393.1"/>
    <property type="molecule type" value="Genomic_DNA"/>
</dbReference>
<comment type="caution">
    <text evidence="1">The sequence shown here is derived from an EMBL/GenBank/DDBJ whole genome shotgun (WGS) entry which is preliminary data.</text>
</comment>
<evidence type="ECO:0008006" key="3">
    <source>
        <dbReference type="Google" id="ProtNLM"/>
    </source>
</evidence>
<dbReference type="Gene3D" id="2.60.120.290">
    <property type="entry name" value="Spermadhesin, CUB domain"/>
    <property type="match status" value="1"/>
</dbReference>
<evidence type="ECO:0000313" key="2">
    <source>
        <dbReference type="Proteomes" id="UP000699462"/>
    </source>
</evidence>